<organism evidence="2 3">
    <name type="scientific">Propionicimonas paludicola</name>
    <dbReference type="NCBI Taxonomy" id="185243"/>
    <lineage>
        <taxon>Bacteria</taxon>
        <taxon>Bacillati</taxon>
        <taxon>Actinomycetota</taxon>
        <taxon>Actinomycetes</taxon>
        <taxon>Propionibacteriales</taxon>
        <taxon>Nocardioidaceae</taxon>
        <taxon>Propionicimonas</taxon>
    </lineage>
</organism>
<dbReference type="Gene3D" id="3.40.190.10">
    <property type="entry name" value="Periplasmic binding protein-like II"/>
    <property type="match status" value="2"/>
</dbReference>
<reference evidence="2 3" key="1">
    <citation type="submission" date="2017-10" db="EMBL/GenBank/DDBJ databases">
        <title>Sequencing the genomes of 1000 actinobacteria strains.</title>
        <authorList>
            <person name="Klenk H.-P."/>
        </authorList>
    </citation>
    <scope>NUCLEOTIDE SEQUENCE [LARGE SCALE GENOMIC DNA]</scope>
    <source>
        <strain evidence="2 3">DSM 15597</strain>
    </source>
</reference>
<dbReference type="InterPro" id="IPR050490">
    <property type="entry name" value="Bact_solute-bd_prot1"/>
</dbReference>
<evidence type="ECO:0000313" key="3">
    <source>
        <dbReference type="Proteomes" id="UP000226079"/>
    </source>
</evidence>
<dbReference type="PANTHER" id="PTHR43649">
    <property type="entry name" value="ARABINOSE-BINDING PROTEIN-RELATED"/>
    <property type="match status" value="1"/>
</dbReference>
<gene>
    <name evidence="2" type="ORF">ATK74_0411</name>
</gene>
<dbReference type="PROSITE" id="PS51257">
    <property type="entry name" value="PROKAR_LIPOPROTEIN"/>
    <property type="match status" value="1"/>
</dbReference>
<name>A0A2A9CQF5_9ACTN</name>
<keyword evidence="2" id="KW-0813">Transport</keyword>
<comment type="caution">
    <text evidence="2">The sequence shown here is derived from an EMBL/GenBank/DDBJ whole genome shotgun (WGS) entry which is preliminary data.</text>
</comment>
<evidence type="ECO:0000313" key="2">
    <source>
        <dbReference type="EMBL" id="PFG15890.1"/>
    </source>
</evidence>
<dbReference type="PANTHER" id="PTHR43649:SF14">
    <property type="entry name" value="BLR3389 PROTEIN"/>
    <property type="match status" value="1"/>
</dbReference>
<dbReference type="InterPro" id="IPR006059">
    <property type="entry name" value="SBP"/>
</dbReference>
<sequence>MQWKMKAPALVALGASVALALAGCSGGTSGTATTPGGSSSAPSQSAAAPVTMTFWHNSTTGDGKKYWEDTVAAFTKEHPNVTINIQAIQNEDMDGKLQTALNSGQDPTIFMARGGGKLADVVAAGQVMDITDKIAPDVKTALGDGIFSAFTVGGKIYGMPTSVLPGGIYYSKDLFKEAGITALPTTFEELNAAVAKLKAKGISPIALGGKDAWPAAHWYYFMALRDCSKDVMDKAAAEKDFSDPCWLKAGEDLKAFADTDPFNKGYLTTSAQQGAGSSAGQIANHKAAMELMGAWEPGVVKDLTPDKKSLADLGWFPFPAVSGGAGDPTAMMGGSDGFACRQGAPAECVDFLNFMANKANQEGYAKAFQTLPANKDAKGVVTDPALQDVLASYDKAAYVSLWLDTMYGQNVGNALNGGVVNMLAGKGTAAEIVAAVKTAAAKG</sequence>
<dbReference type="Proteomes" id="UP000226079">
    <property type="component" value="Unassembled WGS sequence"/>
</dbReference>
<proteinExistence type="predicted"/>
<keyword evidence="1" id="KW-0732">Signal</keyword>
<accession>A0A2A9CQF5</accession>
<evidence type="ECO:0000256" key="1">
    <source>
        <dbReference type="SAM" id="SignalP"/>
    </source>
</evidence>
<keyword evidence="2" id="KW-0762">Sugar transport</keyword>
<dbReference type="Pfam" id="PF01547">
    <property type="entry name" value="SBP_bac_1"/>
    <property type="match status" value="1"/>
</dbReference>
<dbReference type="EMBL" id="PDJC01000001">
    <property type="protein sequence ID" value="PFG15890.1"/>
    <property type="molecule type" value="Genomic_DNA"/>
</dbReference>
<keyword evidence="3" id="KW-1185">Reference proteome</keyword>
<dbReference type="SUPFAM" id="SSF53850">
    <property type="entry name" value="Periplasmic binding protein-like II"/>
    <property type="match status" value="1"/>
</dbReference>
<feature type="chain" id="PRO_5039520599" evidence="1">
    <location>
        <begin position="21"/>
        <end position="443"/>
    </location>
</feature>
<feature type="signal peptide" evidence="1">
    <location>
        <begin position="1"/>
        <end position="20"/>
    </location>
</feature>
<dbReference type="OrthoDB" id="7937990at2"/>
<dbReference type="AlphaFoldDB" id="A0A2A9CQF5"/>
<protein>
    <submittedName>
        <fullName evidence="2">Multiple sugar transport system substrate-binding protein/raffinose/stachyose/melibiose transport system substrate-binding protein</fullName>
    </submittedName>
</protein>